<evidence type="ECO:0000313" key="4">
    <source>
        <dbReference type="Proteomes" id="UP001144036"/>
    </source>
</evidence>
<dbReference type="Gene3D" id="3.90.180.10">
    <property type="entry name" value="Medium-chain alcohol dehydrogenases, catalytic domain"/>
    <property type="match status" value="1"/>
</dbReference>
<gene>
    <name evidence="3" type="ORF">OUY22_35540</name>
</gene>
<dbReference type="InterPro" id="IPR036291">
    <property type="entry name" value="NAD(P)-bd_dom_sf"/>
</dbReference>
<dbReference type="PANTHER" id="PTHR43205">
    <property type="entry name" value="PROSTAGLANDIN REDUCTASE"/>
    <property type="match status" value="1"/>
</dbReference>
<evidence type="ECO:0000256" key="1">
    <source>
        <dbReference type="ARBA" id="ARBA00023002"/>
    </source>
</evidence>
<name>A0ABT4SNC9_9ACTN</name>
<dbReference type="PANTHER" id="PTHR43205:SF7">
    <property type="entry name" value="PROSTAGLANDIN REDUCTASE 1"/>
    <property type="match status" value="1"/>
</dbReference>
<proteinExistence type="predicted"/>
<protein>
    <submittedName>
        <fullName evidence="3">NADP-dependent oxidoreductase</fullName>
    </submittedName>
</protein>
<dbReference type="EMBL" id="JAPNNL010000281">
    <property type="protein sequence ID" value="MDA0638753.1"/>
    <property type="molecule type" value="Genomic_DNA"/>
</dbReference>
<evidence type="ECO:0000259" key="2">
    <source>
        <dbReference type="Pfam" id="PF16884"/>
    </source>
</evidence>
<dbReference type="Pfam" id="PF16884">
    <property type="entry name" value="ADH_N_2"/>
    <property type="match status" value="1"/>
</dbReference>
<keyword evidence="1" id="KW-0560">Oxidoreductase</keyword>
<dbReference type="SUPFAM" id="SSF50129">
    <property type="entry name" value="GroES-like"/>
    <property type="match status" value="1"/>
</dbReference>
<dbReference type="SUPFAM" id="SSF51735">
    <property type="entry name" value="NAD(P)-binding Rossmann-fold domains"/>
    <property type="match status" value="1"/>
</dbReference>
<comment type="caution">
    <text evidence="3">The sequence shown here is derived from an EMBL/GenBank/DDBJ whole genome shotgun (WGS) entry which is preliminary data.</text>
</comment>
<feature type="non-terminal residue" evidence="3">
    <location>
        <position position="168"/>
    </location>
</feature>
<reference evidence="3" key="1">
    <citation type="submission" date="2022-11" db="EMBL/GenBank/DDBJ databases">
        <title>Nonomuraea corallina sp. nov., a new species of the genus Nonomuraea isolated from sea side sediment in Thai sea.</title>
        <authorList>
            <person name="Ngamcharungchit C."/>
            <person name="Matsumoto A."/>
            <person name="Suriyachadkun C."/>
            <person name="Panbangred W."/>
            <person name="Inahashi Y."/>
            <person name="Intra B."/>
        </authorList>
    </citation>
    <scope>NUCLEOTIDE SEQUENCE</scope>
    <source>
        <strain evidence="3">MCN248</strain>
    </source>
</reference>
<dbReference type="InterPro" id="IPR041694">
    <property type="entry name" value="ADH_N_2"/>
</dbReference>
<accession>A0ABT4SNC9</accession>
<dbReference type="Proteomes" id="UP001144036">
    <property type="component" value="Unassembled WGS sequence"/>
</dbReference>
<evidence type="ECO:0000313" key="3">
    <source>
        <dbReference type="EMBL" id="MDA0638753.1"/>
    </source>
</evidence>
<dbReference type="Gene3D" id="3.40.50.720">
    <property type="entry name" value="NAD(P)-binding Rossmann-like Domain"/>
    <property type="match status" value="1"/>
</dbReference>
<feature type="domain" description="Oxidoreductase N-terminal" evidence="2">
    <location>
        <begin position="16"/>
        <end position="114"/>
    </location>
</feature>
<dbReference type="InterPro" id="IPR045010">
    <property type="entry name" value="MDR_fam"/>
</dbReference>
<keyword evidence="4" id="KW-1185">Reference proteome</keyword>
<organism evidence="3 4">
    <name type="scientific">Nonomuraea corallina</name>
    <dbReference type="NCBI Taxonomy" id="2989783"/>
    <lineage>
        <taxon>Bacteria</taxon>
        <taxon>Bacillati</taxon>
        <taxon>Actinomycetota</taxon>
        <taxon>Actinomycetes</taxon>
        <taxon>Streptosporangiales</taxon>
        <taxon>Streptosporangiaceae</taxon>
        <taxon>Nonomuraea</taxon>
    </lineage>
</organism>
<dbReference type="InterPro" id="IPR011032">
    <property type="entry name" value="GroES-like_sf"/>
</dbReference>
<sequence>MTSTNPSPGAPPQSLRRIVLARRPEGVPVDEDFRLETVPVTPPGPGETLVRAVHLSLDPWVRGAMTGRNLGHPPIHPGDLVPGRAVAQVVGTGEWVVAETGWQEYATLPTDSLRPLTLPPGVPRTAVLGALGTPGLTAYAAITRLIRPVIGDTVVISSATGAVGGVAG</sequence>